<dbReference type="GO" id="GO:0006355">
    <property type="term" value="P:regulation of DNA-templated transcription"/>
    <property type="evidence" value="ECO:0007669"/>
    <property type="project" value="InterPro"/>
</dbReference>
<keyword evidence="4" id="KW-0539">Nucleus</keyword>
<dbReference type="InterPro" id="IPR009072">
    <property type="entry name" value="Histone-fold"/>
</dbReference>
<dbReference type="GO" id="GO:0000786">
    <property type="term" value="C:nucleosome"/>
    <property type="evidence" value="ECO:0007669"/>
    <property type="project" value="InterPro"/>
</dbReference>
<dbReference type="InterPro" id="IPR003441">
    <property type="entry name" value="NAC-dom"/>
</dbReference>
<feature type="region of interest" description="Disordered" evidence="5">
    <location>
        <begin position="188"/>
        <end position="223"/>
    </location>
</feature>
<dbReference type="GO" id="GO:0003677">
    <property type="term" value="F:DNA binding"/>
    <property type="evidence" value="ECO:0007669"/>
    <property type="project" value="UniProtKB-KW"/>
</dbReference>
<keyword evidence="8" id="KW-1185">Reference proteome</keyword>
<reference evidence="7" key="2">
    <citation type="submission" date="2023-05" db="EMBL/GenBank/DDBJ databases">
        <authorList>
            <person name="Schelkunov M.I."/>
        </authorList>
    </citation>
    <scope>NUCLEOTIDE SEQUENCE</scope>
    <source>
        <strain evidence="7">Hsosn_3</strain>
        <tissue evidence="7">Leaf</tissue>
    </source>
</reference>
<dbReference type="GO" id="GO:0046982">
    <property type="term" value="F:protein heterodimerization activity"/>
    <property type="evidence" value="ECO:0007669"/>
    <property type="project" value="InterPro"/>
</dbReference>
<dbReference type="AlphaFoldDB" id="A0AAD8MEU2"/>
<dbReference type="Gene3D" id="1.10.20.10">
    <property type="entry name" value="Histone, subunit A"/>
    <property type="match status" value="1"/>
</dbReference>
<dbReference type="PANTHER" id="PTHR31719">
    <property type="entry name" value="NAC TRANSCRIPTION FACTOR 56"/>
    <property type="match status" value="1"/>
</dbReference>
<sequence length="412" mass="46426">MDESIKLSSGYRFNPFEEELISLYLKPKVLGQKLPCNVVEERQLYGAHANPWHVFDPENHSWILSEVTPGKFEKVTYVFVNLIKIATVEREKKIGRDNYMKRAGCGTWYGKTSRTEIRDRFNGDVIGERRLLVFEIDEDSNQDLLKVGYWKMHEYSLRGVNENISNPRNTVLCKITYDSSRLPTMKVHPKVTDDHPVHSCSSSNRSKPQKKNTNVAGVSSPSIMNNSSVEKNILVTGSSPSKQVDTVCPKPVSSNSCSPAKYGKDCKNIIKEEQSVKETTRNLGQEKFKAETSCPVTKKLKPVSSDFCWPAKHDNRGYQKIKKEASGQGDLHSSMNNVQFCSYRKPKEEQLHEGTTTVLGKRKVKVETSCVEKDSHSPEAVRRTGKYAQRVGAGAPVYLAAVLEYLAAEVLE</sequence>
<organism evidence="7 8">
    <name type="scientific">Heracleum sosnowskyi</name>
    <dbReference type="NCBI Taxonomy" id="360622"/>
    <lineage>
        <taxon>Eukaryota</taxon>
        <taxon>Viridiplantae</taxon>
        <taxon>Streptophyta</taxon>
        <taxon>Embryophyta</taxon>
        <taxon>Tracheophyta</taxon>
        <taxon>Spermatophyta</taxon>
        <taxon>Magnoliopsida</taxon>
        <taxon>eudicotyledons</taxon>
        <taxon>Gunneridae</taxon>
        <taxon>Pentapetalae</taxon>
        <taxon>asterids</taxon>
        <taxon>campanulids</taxon>
        <taxon>Apiales</taxon>
        <taxon>Apiaceae</taxon>
        <taxon>Apioideae</taxon>
        <taxon>apioid superclade</taxon>
        <taxon>Tordylieae</taxon>
        <taxon>Tordyliinae</taxon>
        <taxon>Heracleum</taxon>
    </lineage>
</organism>
<dbReference type="PROSITE" id="PS51005">
    <property type="entry name" value="NAC"/>
    <property type="match status" value="1"/>
</dbReference>
<keyword evidence="3" id="KW-0804">Transcription</keyword>
<protein>
    <recommendedName>
        <fullName evidence="6">NAC domain-containing protein</fullName>
    </recommendedName>
</protein>
<dbReference type="SUPFAM" id="SSF101941">
    <property type="entry name" value="NAC domain"/>
    <property type="match status" value="1"/>
</dbReference>
<evidence type="ECO:0000259" key="6">
    <source>
        <dbReference type="PROSITE" id="PS51005"/>
    </source>
</evidence>
<feature type="domain" description="NAC" evidence="6">
    <location>
        <begin position="7"/>
        <end position="178"/>
    </location>
</feature>
<dbReference type="EMBL" id="JAUIZM010000008">
    <property type="protein sequence ID" value="KAK1369498.1"/>
    <property type="molecule type" value="Genomic_DNA"/>
</dbReference>
<dbReference type="InterPro" id="IPR002119">
    <property type="entry name" value="Histone_H2A"/>
</dbReference>
<evidence type="ECO:0000313" key="8">
    <source>
        <dbReference type="Proteomes" id="UP001237642"/>
    </source>
</evidence>
<dbReference type="Pfam" id="PF02365">
    <property type="entry name" value="NAM"/>
    <property type="match status" value="1"/>
</dbReference>
<comment type="caution">
    <text evidence="7">The sequence shown here is derived from an EMBL/GenBank/DDBJ whole genome shotgun (WGS) entry which is preliminary data.</text>
</comment>
<dbReference type="Proteomes" id="UP001237642">
    <property type="component" value="Unassembled WGS sequence"/>
</dbReference>
<evidence type="ECO:0000313" key="7">
    <source>
        <dbReference type="EMBL" id="KAK1369498.1"/>
    </source>
</evidence>
<feature type="compositionally biased region" description="Polar residues" evidence="5">
    <location>
        <begin position="199"/>
        <end position="223"/>
    </location>
</feature>
<evidence type="ECO:0000256" key="3">
    <source>
        <dbReference type="ARBA" id="ARBA00023163"/>
    </source>
</evidence>
<keyword evidence="2" id="KW-0238">DNA-binding</keyword>
<reference evidence="7" key="1">
    <citation type="submission" date="2023-02" db="EMBL/GenBank/DDBJ databases">
        <title>Genome of toxic invasive species Heracleum sosnowskyi carries increased number of genes despite the absence of recent whole-genome duplications.</title>
        <authorList>
            <person name="Schelkunov M."/>
            <person name="Shtratnikova V."/>
            <person name="Makarenko M."/>
            <person name="Klepikova A."/>
            <person name="Omelchenko D."/>
            <person name="Novikova G."/>
            <person name="Obukhova E."/>
            <person name="Bogdanov V."/>
            <person name="Penin A."/>
            <person name="Logacheva M."/>
        </authorList>
    </citation>
    <scope>NUCLEOTIDE SEQUENCE</scope>
    <source>
        <strain evidence="7">Hsosn_3</strain>
        <tissue evidence="7">Leaf</tissue>
    </source>
</reference>
<dbReference type="GO" id="GO:0030527">
    <property type="term" value="F:structural constituent of chromatin"/>
    <property type="evidence" value="ECO:0007669"/>
    <property type="project" value="InterPro"/>
</dbReference>
<name>A0AAD8MEU2_9APIA</name>
<dbReference type="PRINTS" id="PR00620">
    <property type="entry name" value="HISTONEH2A"/>
</dbReference>
<proteinExistence type="predicted"/>
<dbReference type="InterPro" id="IPR036093">
    <property type="entry name" value="NAC_dom_sf"/>
</dbReference>
<keyword evidence="1" id="KW-0805">Transcription regulation</keyword>
<dbReference type="SUPFAM" id="SSF47113">
    <property type="entry name" value="Histone-fold"/>
    <property type="match status" value="1"/>
</dbReference>
<gene>
    <name evidence="7" type="ORF">POM88_035590</name>
</gene>
<evidence type="ECO:0000256" key="2">
    <source>
        <dbReference type="ARBA" id="ARBA00023125"/>
    </source>
</evidence>
<dbReference type="PANTHER" id="PTHR31719:SF164">
    <property type="entry name" value="NAC DOMAIN-CONTAINING PROTEIN"/>
    <property type="match status" value="1"/>
</dbReference>
<evidence type="ECO:0000256" key="4">
    <source>
        <dbReference type="ARBA" id="ARBA00023242"/>
    </source>
</evidence>
<evidence type="ECO:0000256" key="5">
    <source>
        <dbReference type="SAM" id="MobiDB-lite"/>
    </source>
</evidence>
<evidence type="ECO:0000256" key="1">
    <source>
        <dbReference type="ARBA" id="ARBA00023015"/>
    </source>
</evidence>
<accession>A0AAD8MEU2</accession>
<dbReference type="GO" id="GO:0048731">
    <property type="term" value="P:system development"/>
    <property type="evidence" value="ECO:0007669"/>
    <property type="project" value="TreeGrafter"/>
</dbReference>
<dbReference type="Gene3D" id="2.170.150.80">
    <property type="entry name" value="NAC domain"/>
    <property type="match status" value="1"/>
</dbReference>